<dbReference type="EMBL" id="FOMN01000004">
    <property type="protein sequence ID" value="SFD46649.1"/>
    <property type="molecule type" value="Genomic_DNA"/>
</dbReference>
<accession>A0A1I1SJI4</accession>
<dbReference type="PANTHER" id="PTHR36834">
    <property type="entry name" value="MEMBRANE PROTEIN-RELATED"/>
    <property type="match status" value="1"/>
</dbReference>
<evidence type="ECO:0000256" key="1">
    <source>
        <dbReference type="SAM" id="Phobius"/>
    </source>
</evidence>
<feature type="transmembrane region" description="Helical" evidence="1">
    <location>
        <begin position="152"/>
        <end position="174"/>
    </location>
</feature>
<evidence type="ECO:0000313" key="3">
    <source>
        <dbReference type="EMBL" id="SFD46649.1"/>
    </source>
</evidence>
<dbReference type="Proteomes" id="UP000199599">
    <property type="component" value="Unassembled WGS sequence"/>
</dbReference>
<organism evidence="3 4">
    <name type="scientific">Lactobacillus bombicola</name>
    <dbReference type="NCBI Taxonomy" id="1505723"/>
    <lineage>
        <taxon>Bacteria</taxon>
        <taxon>Bacillati</taxon>
        <taxon>Bacillota</taxon>
        <taxon>Bacilli</taxon>
        <taxon>Lactobacillales</taxon>
        <taxon>Lactobacillaceae</taxon>
        <taxon>Lactobacillus</taxon>
    </lineage>
</organism>
<feature type="transmembrane region" description="Helical" evidence="1">
    <location>
        <begin position="63"/>
        <end position="81"/>
    </location>
</feature>
<dbReference type="Pfam" id="PF04892">
    <property type="entry name" value="VanZ"/>
    <property type="match status" value="1"/>
</dbReference>
<dbReference type="InterPro" id="IPR053150">
    <property type="entry name" value="Teicoplanin_resist-assoc"/>
</dbReference>
<feature type="transmembrane region" description="Helical" evidence="1">
    <location>
        <begin position="121"/>
        <end position="143"/>
    </location>
</feature>
<gene>
    <name evidence="3" type="ORF">SAMN04487792_0992</name>
</gene>
<evidence type="ECO:0000259" key="2">
    <source>
        <dbReference type="Pfam" id="PF04892"/>
    </source>
</evidence>
<name>A0A1I1SJI4_9LACO</name>
<feature type="domain" description="VanZ-like" evidence="2">
    <location>
        <begin position="68"/>
        <end position="197"/>
    </location>
</feature>
<dbReference type="AlphaFoldDB" id="A0A1I1SJI4"/>
<dbReference type="PANTHER" id="PTHR36834:SF1">
    <property type="entry name" value="INTEGRAL MEMBRANE PROTEIN"/>
    <property type="match status" value="1"/>
</dbReference>
<dbReference type="InterPro" id="IPR006976">
    <property type="entry name" value="VanZ-like"/>
</dbReference>
<keyword evidence="1" id="KW-1133">Transmembrane helix</keyword>
<keyword evidence="1" id="KW-0472">Membrane</keyword>
<evidence type="ECO:0000313" key="4">
    <source>
        <dbReference type="Proteomes" id="UP000199599"/>
    </source>
</evidence>
<feature type="transmembrane region" description="Helical" evidence="1">
    <location>
        <begin position="36"/>
        <end position="56"/>
    </location>
</feature>
<proteinExistence type="predicted"/>
<dbReference type="STRING" id="1505723.SAMN04487792_0992"/>
<keyword evidence="1" id="KW-0812">Transmembrane</keyword>
<sequence>MIFLGPLYSTLVHYFAMKINHFALIKLTMVALDKTIFYFLLFVIIRLLWLKLFGNLRSIKVEVAIWLFAFYIILLLMLTTFRKTYFPWEIKFNLRRPLSDINLIFLRETWKLIYAKSHIDFIYNFLGNIFCFIPFGFLAPIIFRKKQTFRQIFLLGITLSIAIESLQFLLGTGISDIDDVFFNSCGAAIGYLIYWLFI</sequence>
<reference evidence="4" key="1">
    <citation type="submission" date="2016-10" db="EMBL/GenBank/DDBJ databases">
        <authorList>
            <person name="Varghese N."/>
            <person name="Submissions S."/>
        </authorList>
    </citation>
    <scope>NUCLEOTIDE SEQUENCE [LARGE SCALE GENOMIC DNA]</scope>
    <source>
        <strain evidence="4">R-53102</strain>
    </source>
</reference>
<protein>
    <submittedName>
        <fullName evidence="3">Glycopeptide antibiotics resistance protein</fullName>
    </submittedName>
</protein>
<feature type="transmembrane region" description="Helical" evidence="1">
    <location>
        <begin position="180"/>
        <end position="197"/>
    </location>
</feature>
<dbReference type="RefSeq" id="WP_090093184.1">
    <property type="nucleotide sequence ID" value="NZ_CBCRVU010000001.1"/>
</dbReference>